<reference evidence="2" key="1">
    <citation type="submission" date="2018-05" db="EMBL/GenBank/DDBJ databases">
        <authorList>
            <person name="Lanie J.A."/>
            <person name="Ng W.-L."/>
            <person name="Kazmierczak K.M."/>
            <person name="Andrzejewski T.M."/>
            <person name="Davidsen T.M."/>
            <person name="Wayne K.J."/>
            <person name="Tettelin H."/>
            <person name="Glass J.I."/>
            <person name="Rusch D."/>
            <person name="Podicherti R."/>
            <person name="Tsui H.-C.T."/>
            <person name="Winkler M.E."/>
        </authorList>
    </citation>
    <scope>NUCLEOTIDE SEQUENCE</scope>
</reference>
<protein>
    <recommendedName>
        <fullName evidence="3">Sarcosine oxidase subunit delta</fullName>
    </recommendedName>
</protein>
<evidence type="ECO:0000313" key="2">
    <source>
        <dbReference type="EMBL" id="SUZ88095.1"/>
    </source>
</evidence>
<gene>
    <name evidence="2" type="ORF">METZ01_LOCUS40949</name>
</gene>
<organism evidence="2">
    <name type="scientific">marine metagenome</name>
    <dbReference type="NCBI Taxonomy" id="408172"/>
    <lineage>
        <taxon>unclassified sequences</taxon>
        <taxon>metagenomes</taxon>
        <taxon>ecological metagenomes</taxon>
    </lineage>
</organism>
<dbReference type="AlphaFoldDB" id="A0A381R8N6"/>
<sequence>VNCPNCGPRNSSDLRPCGEVNTRPDPATASLSEWRTYLYLRENPAGWVTETWYCRSGCRRYFTIERNTVTNEIRDSEAS</sequence>
<accession>A0A381R8N6</accession>
<dbReference type="GO" id="GO:0046653">
    <property type="term" value="P:tetrahydrofolate metabolic process"/>
    <property type="evidence" value="ECO:0007669"/>
    <property type="project" value="InterPro"/>
</dbReference>
<name>A0A381R8N6_9ZZZZ</name>
<dbReference type="Pfam" id="PF04267">
    <property type="entry name" value="SoxD"/>
    <property type="match status" value="1"/>
</dbReference>
<dbReference type="GO" id="GO:0008115">
    <property type="term" value="F:sarcosine oxidase activity"/>
    <property type="evidence" value="ECO:0007669"/>
    <property type="project" value="InterPro"/>
</dbReference>
<feature type="non-terminal residue" evidence="2">
    <location>
        <position position="1"/>
    </location>
</feature>
<proteinExistence type="predicted"/>
<evidence type="ECO:0000256" key="1">
    <source>
        <dbReference type="SAM" id="MobiDB-lite"/>
    </source>
</evidence>
<feature type="region of interest" description="Disordered" evidence="1">
    <location>
        <begin position="1"/>
        <end position="22"/>
    </location>
</feature>
<dbReference type="EMBL" id="UINC01001754">
    <property type="protein sequence ID" value="SUZ88095.1"/>
    <property type="molecule type" value="Genomic_DNA"/>
</dbReference>
<dbReference type="InterPro" id="IPR038561">
    <property type="entry name" value="SoxD_sf"/>
</dbReference>
<dbReference type="InterPro" id="IPR006279">
    <property type="entry name" value="SoxD"/>
</dbReference>
<evidence type="ECO:0008006" key="3">
    <source>
        <dbReference type="Google" id="ProtNLM"/>
    </source>
</evidence>
<dbReference type="Gene3D" id="3.30.2270.10">
    <property type="entry name" value="Folate-binding superfamily"/>
    <property type="match status" value="1"/>
</dbReference>